<sequence length="666" mass="73990">MDAPTSFQQEPSNPSREDTFSGPEELSSNSNSPSSAVFAIDGRASPSGSTSATTEGGRVNVASVPAACLACRGKHLKCDGVSPCSRCITSNSECVYVASRRGYKGPRRNPARKPNKRQGVSPARAPRRSGEGSNSFTSASATSLGTSAFLSPNVADEISGSSMSTPFLDPALAASSSRGNDMSFFQPCGSTDGSATDMFNLFAPQQQEPLPTPPPVRPLPERCLDYFYRHFHAAHPFVLPRDSLLSIAKEASIEPLLAVMRWIGSLHITSCQHRGNLFQEAHRLVYDPNRPKDGFQVQALLLLLIGLDGQGQQDKAREILSDVERTAIEIGLNTRSFATFHGRGMPVMEESWRRTWWDLFVVDGLIAGLHRSTNFLLFDIASDVELPCEEYRYLSGDIPQPMNLRDMEDSDFSGMNREFSSFAYRIRCAQNLGKLLRIPPVSGPHDENLSHIETLLTNWRLHLPTSKRDALYKYGHLDEMMFQAHMIVHATSILLHQPCSQLNSSSNQSTDLNTTPHQPMPSVDAFSAHTKHTIQSAIEISKLITHRVSLLSHTHFLSCVVTMSSTVHLSKWALFFVPHDDDNLRQLIRLNIGALLRMSRVWRNAERESHHVRSMAQEIYQVKKQHQLMPQFWLGVTQDEAMNRIAADDSIIQEIENIQGVSVMIG</sequence>
<evidence type="ECO:0000313" key="6">
    <source>
        <dbReference type="Proteomes" id="UP001152049"/>
    </source>
</evidence>
<dbReference type="GO" id="GO:0000981">
    <property type="term" value="F:DNA-binding transcription factor activity, RNA polymerase II-specific"/>
    <property type="evidence" value="ECO:0007669"/>
    <property type="project" value="InterPro"/>
</dbReference>
<keyword evidence="2" id="KW-0539">Nucleus</keyword>
<dbReference type="EMBL" id="JAOQAZ010000007">
    <property type="protein sequence ID" value="KAJ4264940.1"/>
    <property type="molecule type" value="Genomic_DNA"/>
</dbReference>
<feature type="region of interest" description="Disordered" evidence="3">
    <location>
        <begin position="1"/>
        <end position="56"/>
    </location>
</feature>
<feature type="domain" description="Zn(2)-C6 fungal-type" evidence="4">
    <location>
        <begin position="67"/>
        <end position="96"/>
    </location>
</feature>
<dbReference type="SMART" id="SM00066">
    <property type="entry name" value="GAL4"/>
    <property type="match status" value="1"/>
</dbReference>
<dbReference type="AlphaFoldDB" id="A0A9W8S492"/>
<dbReference type="InterPro" id="IPR001138">
    <property type="entry name" value="Zn2Cys6_DnaBD"/>
</dbReference>
<dbReference type="Gene3D" id="4.10.240.10">
    <property type="entry name" value="Zn(2)-C6 fungal-type DNA-binding domain"/>
    <property type="match status" value="1"/>
</dbReference>
<dbReference type="CDD" id="cd00067">
    <property type="entry name" value="GAL4"/>
    <property type="match status" value="1"/>
</dbReference>
<dbReference type="Pfam" id="PF00172">
    <property type="entry name" value="Zn_clus"/>
    <property type="match status" value="1"/>
</dbReference>
<organism evidence="5 6">
    <name type="scientific">Fusarium torreyae</name>
    <dbReference type="NCBI Taxonomy" id="1237075"/>
    <lineage>
        <taxon>Eukaryota</taxon>
        <taxon>Fungi</taxon>
        <taxon>Dikarya</taxon>
        <taxon>Ascomycota</taxon>
        <taxon>Pezizomycotina</taxon>
        <taxon>Sordariomycetes</taxon>
        <taxon>Hypocreomycetidae</taxon>
        <taxon>Hypocreales</taxon>
        <taxon>Nectriaceae</taxon>
        <taxon>Fusarium</taxon>
    </lineage>
</organism>
<protein>
    <recommendedName>
        <fullName evidence="4">Zn(2)-C6 fungal-type domain-containing protein</fullName>
    </recommendedName>
</protein>
<keyword evidence="6" id="KW-1185">Reference proteome</keyword>
<keyword evidence="1" id="KW-0479">Metal-binding</keyword>
<reference evidence="5" key="1">
    <citation type="submission" date="2022-09" db="EMBL/GenBank/DDBJ databases">
        <title>Fusarium specimens isolated from Avocado Roots.</title>
        <authorList>
            <person name="Stajich J."/>
            <person name="Roper C."/>
            <person name="Heimlech-Rivalta G."/>
        </authorList>
    </citation>
    <scope>NUCLEOTIDE SEQUENCE</scope>
    <source>
        <strain evidence="5">CF00136</strain>
    </source>
</reference>
<name>A0A9W8S492_9HYPO</name>
<dbReference type="Proteomes" id="UP001152049">
    <property type="component" value="Unassembled WGS sequence"/>
</dbReference>
<dbReference type="GO" id="GO:0003677">
    <property type="term" value="F:DNA binding"/>
    <property type="evidence" value="ECO:0007669"/>
    <property type="project" value="InterPro"/>
</dbReference>
<feature type="compositionally biased region" description="Basic residues" evidence="3">
    <location>
        <begin position="103"/>
        <end position="116"/>
    </location>
</feature>
<accession>A0A9W8S492</accession>
<dbReference type="GO" id="GO:0006351">
    <property type="term" value="P:DNA-templated transcription"/>
    <property type="evidence" value="ECO:0007669"/>
    <property type="project" value="InterPro"/>
</dbReference>
<proteinExistence type="predicted"/>
<dbReference type="OrthoDB" id="5367487at2759"/>
<evidence type="ECO:0000259" key="4">
    <source>
        <dbReference type="PROSITE" id="PS50048"/>
    </source>
</evidence>
<evidence type="ECO:0000256" key="1">
    <source>
        <dbReference type="ARBA" id="ARBA00022723"/>
    </source>
</evidence>
<dbReference type="PROSITE" id="PS50048">
    <property type="entry name" value="ZN2_CY6_FUNGAL_2"/>
    <property type="match status" value="1"/>
</dbReference>
<evidence type="ECO:0000256" key="2">
    <source>
        <dbReference type="ARBA" id="ARBA00023242"/>
    </source>
</evidence>
<comment type="caution">
    <text evidence="5">The sequence shown here is derived from an EMBL/GenBank/DDBJ whole genome shotgun (WGS) entry which is preliminary data.</text>
</comment>
<feature type="compositionally biased region" description="Low complexity" evidence="3">
    <location>
        <begin position="21"/>
        <end position="35"/>
    </location>
</feature>
<dbReference type="PANTHER" id="PTHR47431:SF1">
    <property type="entry name" value="ZN(II)2CYS6 TRANSCRIPTION FACTOR (EUROFUNG)"/>
    <property type="match status" value="1"/>
</dbReference>
<evidence type="ECO:0000313" key="5">
    <source>
        <dbReference type="EMBL" id="KAJ4264940.1"/>
    </source>
</evidence>
<dbReference type="PANTHER" id="PTHR47431">
    <property type="entry name" value="ZN(II)2CYS6 TRANSCRIPTION FACTOR (EUROFUNG)-RELATED"/>
    <property type="match status" value="1"/>
</dbReference>
<dbReference type="GO" id="GO:0008270">
    <property type="term" value="F:zinc ion binding"/>
    <property type="evidence" value="ECO:0007669"/>
    <property type="project" value="InterPro"/>
</dbReference>
<dbReference type="Pfam" id="PF04082">
    <property type="entry name" value="Fungal_trans"/>
    <property type="match status" value="1"/>
</dbReference>
<gene>
    <name evidence="5" type="ORF">NW762_005183</name>
</gene>
<dbReference type="SUPFAM" id="SSF57701">
    <property type="entry name" value="Zn2/Cys6 DNA-binding domain"/>
    <property type="match status" value="1"/>
</dbReference>
<dbReference type="CDD" id="cd12148">
    <property type="entry name" value="fungal_TF_MHR"/>
    <property type="match status" value="1"/>
</dbReference>
<evidence type="ECO:0000256" key="3">
    <source>
        <dbReference type="SAM" id="MobiDB-lite"/>
    </source>
</evidence>
<dbReference type="PROSITE" id="PS00463">
    <property type="entry name" value="ZN2_CY6_FUNGAL_1"/>
    <property type="match status" value="1"/>
</dbReference>
<dbReference type="InterPro" id="IPR007219">
    <property type="entry name" value="XnlR_reg_dom"/>
</dbReference>
<dbReference type="InterPro" id="IPR036864">
    <property type="entry name" value="Zn2-C6_fun-type_DNA-bd_sf"/>
</dbReference>
<feature type="compositionally biased region" description="Polar residues" evidence="3">
    <location>
        <begin position="1"/>
        <end position="14"/>
    </location>
</feature>
<feature type="region of interest" description="Disordered" evidence="3">
    <location>
        <begin position="103"/>
        <end position="139"/>
    </location>
</feature>